<evidence type="ECO:0000259" key="1">
    <source>
        <dbReference type="PROSITE" id="PS50234"/>
    </source>
</evidence>
<dbReference type="GeneTree" id="ENSGT00940000155619"/>
<dbReference type="SUPFAM" id="SSF53300">
    <property type="entry name" value="vWA-like"/>
    <property type="match status" value="2"/>
</dbReference>
<dbReference type="STRING" id="7868.ENSCMIP00000000583"/>
<dbReference type="PANTHER" id="PTHR24020:SF87">
    <property type="entry name" value="COLLAGEN ALPHA-1(VI) CHAIN-LIKE"/>
    <property type="match status" value="1"/>
</dbReference>
<dbReference type="Pfam" id="PF00092">
    <property type="entry name" value="VWA"/>
    <property type="match status" value="2"/>
</dbReference>
<reference evidence="3" key="1">
    <citation type="journal article" date="2006" name="Science">
        <title>Ancient noncoding elements conserved in the human genome.</title>
        <authorList>
            <person name="Venkatesh B."/>
            <person name="Kirkness E.F."/>
            <person name="Loh Y.H."/>
            <person name="Halpern A.L."/>
            <person name="Lee A.P."/>
            <person name="Johnson J."/>
            <person name="Dandona N."/>
            <person name="Viswanathan L.D."/>
            <person name="Tay A."/>
            <person name="Venter J.C."/>
            <person name="Strausberg R.L."/>
            <person name="Brenner S."/>
        </authorList>
    </citation>
    <scope>NUCLEOTIDE SEQUENCE [LARGE SCALE GENOMIC DNA]</scope>
</reference>
<reference evidence="2" key="5">
    <citation type="submission" date="2025-09" db="UniProtKB">
        <authorList>
            <consortium name="Ensembl"/>
        </authorList>
    </citation>
    <scope>IDENTIFICATION</scope>
</reference>
<dbReference type="AlphaFoldDB" id="A0A4W3GBL4"/>
<sequence length="436" mass="48918">MKRVVLTLLQDVNIAESNCPTGARVSVVTSNTTVQTSIRFSDFKKKKLLLDKIEQLEHEQSTSSRKINTVMMFVARNTFKRVRNGVLVRKIAVFITNGDSPDTTAISTAAMTLQASNIIPVVISFNAVPKIQRAFKAQGGEESAVFVLPRQMQSSREMLQNIRLCRLCYDECNPDASCSSAPRSLTVPLSLDMAFVVDDLERLNAAESRTVQHFLSSMFDTFLSTSESKDSMPHPRVALVQHTPGYAPRFGNDPFNLDLAILDYPTKSIKKRHVQDALFKVDGSSSIANTIEWSLNNFFLNAPDQKQYKVIFTIFSGETNILDKKKLMQVSWEAKCKGFVMFALALGRGTNSTILKNFASFPLEKHLLRLDRALEAELGYAQKFVLAFLNNLSTGINKYPPAALVRKCRQRIKSEDRIGKRKMTPSFKQVEIAENI</sequence>
<reference evidence="2" key="4">
    <citation type="submission" date="2025-08" db="UniProtKB">
        <authorList>
            <consortium name="Ensembl"/>
        </authorList>
    </citation>
    <scope>IDENTIFICATION</scope>
</reference>
<keyword evidence="3" id="KW-1185">Reference proteome</keyword>
<dbReference type="InterPro" id="IPR036465">
    <property type="entry name" value="vWFA_dom_sf"/>
</dbReference>
<organism evidence="2 3">
    <name type="scientific">Callorhinchus milii</name>
    <name type="common">Ghost shark</name>
    <dbReference type="NCBI Taxonomy" id="7868"/>
    <lineage>
        <taxon>Eukaryota</taxon>
        <taxon>Metazoa</taxon>
        <taxon>Chordata</taxon>
        <taxon>Craniata</taxon>
        <taxon>Vertebrata</taxon>
        <taxon>Chondrichthyes</taxon>
        <taxon>Holocephali</taxon>
        <taxon>Chimaeriformes</taxon>
        <taxon>Callorhinchidae</taxon>
        <taxon>Callorhinchus</taxon>
    </lineage>
</organism>
<dbReference type="PANTHER" id="PTHR24020">
    <property type="entry name" value="COLLAGEN ALPHA"/>
    <property type="match status" value="1"/>
</dbReference>
<dbReference type="Gene3D" id="3.40.50.410">
    <property type="entry name" value="von Willebrand factor, type A domain"/>
    <property type="match status" value="2"/>
</dbReference>
<feature type="domain" description="VWFA" evidence="1">
    <location>
        <begin position="192"/>
        <end position="392"/>
    </location>
</feature>
<evidence type="ECO:0000313" key="2">
    <source>
        <dbReference type="Ensembl" id="ENSCMIP00000000583.1"/>
    </source>
</evidence>
<dbReference type="PROSITE" id="PS50234">
    <property type="entry name" value="VWFA"/>
    <property type="match status" value="2"/>
</dbReference>
<feature type="domain" description="VWFA" evidence="1">
    <location>
        <begin position="1"/>
        <end position="162"/>
    </location>
</feature>
<protein>
    <submittedName>
        <fullName evidence="2">Collagen alpha-6(VI) chain-like</fullName>
    </submittedName>
</protein>
<proteinExistence type="predicted"/>
<name>A0A4W3GBL4_CALMI</name>
<dbReference type="Proteomes" id="UP000314986">
    <property type="component" value="Unassembled WGS sequence"/>
</dbReference>
<reference evidence="3" key="3">
    <citation type="journal article" date="2014" name="Nature">
        <title>Elephant shark genome provides unique insights into gnathostome evolution.</title>
        <authorList>
            <consortium name="International Elephant Shark Genome Sequencing Consortium"/>
            <person name="Venkatesh B."/>
            <person name="Lee A.P."/>
            <person name="Ravi V."/>
            <person name="Maurya A.K."/>
            <person name="Lian M.M."/>
            <person name="Swann J.B."/>
            <person name="Ohta Y."/>
            <person name="Flajnik M.F."/>
            <person name="Sutoh Y."/>
            <person name="Kasahara M."/>
            <person name="Hoon S."/>
            <person name="Gangu V."/>
            <person name="Roy S.W."/>
            <person name="Irimia M."/>
            <person name="Korzh V."/>
            <person name="Kondrychyn I."/>
            <person name="Lim Z.W."/>
            <person name="Tay B.H."/>
            <person name="Tohari S."/>
            <person name="Kong K.W."/>
            <person name="Ho S."/>
            <person name="Lorente-Galdos B."/>
            <person name="Quilez J."/>
            <person name="Marques-Bonet T."/>
            <person name="Raney B.J."/>
            <person name="Ingham P.W."/>
            <person name="Tay A."/>
            <person name="Hillier L.W."/>
            <person name="Minx P."/>
            <person name="Boehm T."/>
            <person name="Wilson R.K."/>
            <person name="Brenner S."/>
            <person name="Warren W.C."/>
        </authorList>
    </citation>
    <scope>NUCLEOTIDE SEQUENCE [LARGE SCALE GENOMIC DNA]</scope>
</reference>
<evidence type="ECO:0000313" key="3">
    <source>
        <dbReference type="Proteomes" id="UP000314986"/>
    </source>
</evidence>
<dbReference type="InterPro" id="IPR050525">
    <property type="entry name" value="ECM_Assembly_Org"/>
</dbReference>
<reference evidence="3" key="2">
    <citation type="journal article" date="2007" name="PLoS Biol.">
        <title>Survey sequencing and comparative analysis of the elephant shark (Callorhinchus milii) genome.</title>
        <authorList>
            <person name="Venkatesh B."/>
            <person name="Kirkness E.F."/>
            <person name="Loh Y.H."/>
            <person name="Halpern A.L."/>
            <person name="Lee A.P."/>
            <person name="Johnson J."/>
            <person name="Dandona N."/>
            <person name="Viswanathan L.D."/>
            <person name="Tay A."/>
            <person name="Venter J.C."/>
            <person name="Strausberg R.L."/>
            <person name="Brenner S."/>
        </authorList>
    </citation>
    <scope>NUCLEOTIDE SEQUENCE [LARGE SCALE GENOMIC DNA]</scope>
</reference>
<dbReference type="OMA" id="YFTSISM"/>
<dbReference type="InterPro" id="IPR002035">
    <property type="entry name" value="VWF_A"/>
</dbReference>
<accession>A0A4W3GBL4</accession>
<dbReference type="InParanoid" id="A0A4W3GBL4"/>
<dbReference type="Ensembl" id="ENSCMIT00000000629.1">
    <property type="protein sequence ID" value="ENSCMIP00000000583.1"/>
    <property type="gene ID" value="ENSCMIG00000000414.1"/>
</dbReference>